<organism evidence="1 2">
    <name type="scientific">Sediminitomix flava</name>
    <dbReference type="NCBI Taxonomy" id="379075"/>
    <lineage>
        <taxon>Bacteria</taxon>
        <taxon>Pseudomonadati</taxon>
        <taxon>Bacteroidota</taxon>
        <taxon>Cytophagia</taxon>
        <taxon>Cytophagales</taxon>
        <taxon>Flammeovirgaceae</taxon>
        <taxon>Sediminitomix</taxon>
    </lineage>
</organism>
<name>A0A315Z845_SEDFL</name>
<gene>
    <name evidence="1" type="ORF">BC781_105289</name>
</gene>
<dbReference type="EMBL" id="QGDO01000005">
    <property type="protein sequence ID" value="PWJ40221.1"/>
    <property type="molecule type" value="Genomic_DNA"/>
</dbReference>
<dbReference type="Proteomes" id="UP000245535">
    <property type="component" value="Unassembled WGS sequence"/>
</dbReference>
<sequence>MKNQKTPITLISANNANVKKYLDSLPDFENKGVLYQEAFEKSYENFPLFYKKMSEDYIMDLLKSLDRCPEVEGIVMVFSDEMNLNQIKYILTSDKEFLRFFQIEKSIFYPLENELIDRINAHESAYLANVLEVDEVVDNLHSAELSIINPHLKYLHLDENKSSSKVSIYEESESDHSFKVINHELTLDEISEWAEKALFVGEIYKIKGEILHKGVMYAFENIGSHFMYYPTYKSSTSSWLIVGGREIDKEYILKEIRHKEVVPAMISEKLHYFIGGIGALAN</sequence>
<accession>A0A315Z845</accession>
<dbReference type="AlphaFoldDB" id="A0A315Z845"/>
<keyword evidence="2" id="KW-1185">Reference proteome</keyword>
<evidence type="ECO:0000313" key="2">
    <source>
        <dbReference type="Proteomes" id="UP000245535"/>
    </source>
</evidence>
<evidence type="ECO:0000313" key="1">
    <source>
        <dbReference type="EMBL" id="PWJ40221.1"/>
    </source>
</evidence>
<protein>
    <submittedName>
        <fullName evidence="1">Uncharacterized protein</fullName>
    </submittedName>
</protein>
<dbReference type="RefSeq" id="WP_109620770.1">
    <property type="nucleotide sequence ID" value="NZ_QGDO01000005.1"/>
</dbReference>
<comment type="caution">
    <text evidence="1">The sequence shown here is derived from an EMBL/GenBank/DDBJ whole genome shotgun (WGS) entry which is preliminary data.</text>
</comment>
<proteinExistence type="predicted"/>
<reference evidence="1 2" key="1">
    <citation type="submission" date="2018-03" db="EMBL/GenBank/DDBJ databases">
        <title>Genomic Encyclopedia of Archaeal and Bacterial Type Strains, Phase II (KMG-II): from individual species to whole genera.</title>
        <authorList>
            <person name="Goeker M."/>
        </authorList>
    </citation>
    <scope>NUCLEOTIDE SEQUENCE [LARGE SCALE GENOMIC DNA]</scope>
    <source>
        <strain evidence="1 2">DSM 28229</strain>
    </source>
</reference>